<dbReference type="GO" id="GO:0045944">
    <property type="term" value="P:positive regulation of transcription by RNA polymerase II"/>
    <property type="evidence" value="ECO:0007669"/>
    <property type="project" value="TreeGrafter"/>
</dbReference>
<protein>
    <recommendedName>
        <fullName evidence="5">Zn(2)-C6 fungal-type domain-containing protein</fullName>
    </recommendedName>
</protein>
<gene>
    <name evidence="6" type="ORF">Glove_522g23</name>
</gene>
<dbReference type="GO" id="GO:0008270">
    <property type="term" value="F:zinc ion binding"/>
    <property type="evidence" value="ECO:0007669"/>
    <property type="project" value="InterPro"/>
</dbReference>
<dbReference type="AlphaFoldDB" id="A0A397GIQ1"/>
<evidence type="ECO:0000259" key="5">
    <source>
        <dbReference type="PROSITE" id="PS50048"/>
    </source>
</evidence>
<keyword evidence="7" id="KW-1185">Reference proteome</keyword>
<dbReference type="InterPro" id="IPR036864">
    <property type="entry name" value="Zn2-C6_fun-type_DNA-bd_sf"/>
</dbReference>
<dbReference type="GO" id="GO:0000981">
    <property type="term" value="F:DNA-binding transcription factor activity, RNA polymerase II-specific"/>
    <property type="evidence" value="ECO:0007669"/>
    <property type="project" value="InterPro"/>
</dbReference>
<keyword evidence="4" id="KW-0539">Nucleus</keyword>
<dbReference type="OrthoDB" id="2123952at2759"/>
<evidence type="ECO:0000313" key="7">
    <source>
        <dbReference type="Proteomes" id="UP000266861"/>
    </source>
</evidence>
<dbReference type="GO" id="GO:0000978">
    <property type="term" value="F:RNA polymerase II cis-regulatory region sequence-specific DNA binding"/>
    <property type="evidence" value="ECO:0007669"/>
    <property type="project" value="TreeGrafter"/>
</dbReference>
<dbReference type="InterPro" id="IPR001138">
    <property type="entry name" value="Zn2Cys6_DnaBD"/>
</dbReference>
<dbReference type="Proteomes" id="UP000266861">
    <property type="component" value="Unassembled WGS sequence"/>
</dbReference>
<organism evidence="6 7">
    <name type="scientific">Diversispora epigaea</name>
    <dbReference type="NCBI Taxonomy" id="1348612"/>
    <lineage>
        <taxon>Eukaryota</taxon>
        <taxon>Fungi</taxon>
        <taxon>Fungi incertae sedis</taxon>
        <taxon>Mucoromycota</taxon>
        <taxon>Glomeromycotina</taxon>
        <taxon>Glomeromycetes</taxon>
        <taxon>Diversisporales</taxon>
        <taxon>Diversisporaceae</taxon>
        <taxon>Diversispora</taxon>
    </lineage>
</organism>
<dbReference type="SMART" id="SM00066">
    <property type="entry name" value="GAL4"/>
    <property type="match status" value="1"/>
</dbReference>
<dbReference type="EMBL" id="PQFF01000451">
    <property type="protein sequence ID" value="RHZ49316.1"/>
    <property type="molecule type" value="Genomic_DNA"/>
</dbReference>
<name>A0A397GIQ1_9GLOM</name>
<evidence type="ECO:0000256" key="4">
    <source>
        <dbReference type="ARBA" id="ARBA00023242"/>
    </source>
</evidence>
<dbReference type="PROSITE" id="PS50048">
    <property type="entry name" value="ZN2_CY6_FUNGAL_2"/>
    <property type="match status" value="1"/>
</dbReference>
<dbReference type="GO" id="GO:0005634">
    <property type="term" value="C:nucleus"/>
    <property type="evidence" value="ECO:0007669"/>
    <property type="project" value="TreeGrafter"/>
</dbReference>
<evidence type="ECO:0000256" key="2">
    <source>
        <dbReference type="ARBA" id="ARBA00023125"/>
    </source>
</evidence>
<reference evidence="6 7" key="1">
    <citation type="submission" date="2018-08" db="EMBL/GenBank/DDBJ databases">
        <title>Genome and evolution of the arbuscular mycorrhizal fungus Diversispora epigaea (formerly Glomus versiforme) and its bacterial endosymbionts.</title>
        <authorList>
            <person name="Sun X."/>
            <person name="Fei Z."/>
            <person name="Harrison M."/>
        </authorList>
    </citation>
    <scope>NUCLEOTIDE SEQUENCE [LARGE SCALE GENOMIC DNA]</scope>
    <source>
        <strain evidence="6 7">IT104</strain>
    </source>
</reference>
<keyword evidence="1" id="KW-0805">Transcription regulation</keyword>
<dbReference type="STRING" id="1348612.A0A397GIQ1"/>
<dbReference type="SUPFAM" id="SSF57701">
    <property type="entry name" value="Zn2/Cys6 DNA-binding domain"/>
    <property type="match status" value="1"/>
</dbReference>
<feature type="domain" description="Zn(2)-C6 fungal-type" evidence="5">
    <location>
        <begin position="23"/>
        <end position="52"/>
    </location>
</feature>
<evidence type="ECO:0000256" key="1">
    <source>
        <dbReference type="ARBA" id="ARBA00023015"/>
    </source>
</evidence>
<dbReference type="Pfam" id="PF00172">
    <property type="entry name" value="Zn_clus"/>
    <property type="match status" value="1"/>
</dbReference>
<dbReference type="InterPro" id="IPR050675">
    <property type="entry name" value="OAF3"/>
</dbReference>
<dbReference type="PANTHER" id="PTHR31069:SF29">
    <property type="entry name" value="OLEATE-ACTIVATED TRANSCRIPTION FACTOR 1-RELATED"/>
    <property type="match status" value="1"/>
</dbReference>
<evidence type="ECO:0000256" key="3">
    <source>
        <dbReference type="ARBA" id="ARBA00023163"/>
    </source>
</evidence>
<dbReference type="Gene3D" id="4.10.240.10">
    <property type="entry name" value="Zn(2)-C6 fungal-type DNA-binding domain"/>
    <property type="match status" value="1"/>
</dbReference>
<evidence type="ECO:0000313" key="6">
    <source>
        <dbReference type="EMBL" id="RHZ49316.1"/>
    </source>
</evidence>
<sequence length="197" mass="22449">MYASKISKKQTKSPRSRVKVTIACTYCQFRKIKCSGIKPCSNCVKYHQDCFFLCSQTRRGPRKNDIEVISCKEIRVAKALQFNEIGVSPNPNTLPISNGNNNIGSYNYDNNNHALPIIYQPDNFTYPQPPITENTLSNHVQWLNSTNTIVDFTSIQINEPNIVDPTAIPLITTEMDPTMIEVPPHFQPYDYNNNNFN</sequence>
<comment type="caution">
    <text evidence="6">The sequence shown here is derived from an EMBL/GenBank/DDBJ whole genome shotgun (WGS) entry which is preliminary data.</text>
</comment>
<accession>A0A397GIQ1</accession>
<proteinExistence type="predicted"/>
<keyword evidence="3" id="KW-0804">Transcription</keyword>
<dbReference type="CDD" id="cd00067">
    <property type="entry name" value="GAL4"/>
    <property type="match status" value="1"/>
</dbReference>
<dbReference type="PANTHER" id="PTHR31069">
    <property type="entry name" value="OLEATE-ACTIVATED TRANSCRIPTION FACTOR 1-RELATED"/>
    <property type="match status" value="1"/>
</dbReference>
<keyword evidence="2" id="KW-0238">DNA-binding</keyword>